<dbReference type="NCBIfam" id="NF001623">
    <property type="entry name" value="PRK00411.1-1"/>
    <property type="match status" value="1"/>
</dbReference>
<dbReference type="SUPFAM" id="SSF46785">
    <property type="entry name" value="Winged helix' DNA-binding domain"/>
    <property type="match status" value="1"/>
</dbReference>
<evidence type="ECO:0000313" key="16">
    <source>
        <dbReference type="EMBL" id="AZF81646.1"/>
    </source>
</evidence>
<dbReference type="Pfam" id="PF22703">
    <property type="entry name" value="Cdc6_lid"/>
    <property type="match status" value="1"/>
</dbReference>
<dbReference type="InterPro" id="IPR055237">
    <property type="entry name" value="Cdc6_lid"/>
</dbReference>
<protein>
    <recommendedName>
        <fullName evidence="5">ORC1-type DNA replication protein</fullName>
    </recommendedName>
</protein>
<feature type="domain" description="AAA+ ATPase" evidence="6">
    <location>
        <begin position="58"/>
        <end position="218"/>
    </location>
</feature>
<feature type="domain" description="Cdc6 C-terminal" evidence="7">
    <location>
        <begin position="317"/>
        <end position="401"/>
    </location>
</feature>
<proteinExistence type="inferred from homology"/>
<dbReference type="Proteomes" id="UP000594632">
    <property type="component" value="Chromosome"/>
</dbReference>
<keyword evidence="2 5" id="KW-0235">DNA replication</keyword>
<dbReference type="PANTHER" id="PTHR10763:SF31">
    <property type="entry name" value="ORC1-TYPE DNA REPLICATION PROTEIN 2"/>
    <property type="match status" value="1"/>
</dbReference>
<dbReference type="Pfam" id="PF09079">
    <property type="entry name" value="WHD_Cdc6"/>
    <property type="match status" value="1"/>
</dbReference>
<dbReference type="KEGG" id="ssoa:SULA_1861"/>
<evidence type="ECO:0000313" key="21">
    <source>
        <dbReference type="Proteomes" id="UP000033085"/>
    </source>
</evidence>
<dbReference type="EMBL" id="CP011056">
    <property type="protein sequence ID" value="AKA76789.1"/>
    <property type="molecule type" value="Genomic_DNA"/>
</dbReference>
<dbReference type="CDD" id="cd08768">
    <property type="entry name" value="Cdc6_C"/>
    <property type="match status" value="1"/>
</dbReference>
<dbReference type="OrthoDB" id="195574at2157"/>
<evidence type="ECO:0000313" key="27">
    <source>
        <dbReference type="Proteomes" id="UP000273443"/>
    </source>
</evidence>
<dbReference type="FunFam" id="1.10.10.10:FF:001232">
    <property type="entry name" value="ORC1-type DNA replication protein"/>
    <property type="match status" value="1"/>
</dbReference>
<dbReference type="InterPro" id="IPR014277">
    <property type="entry name" value="Orc1/Cdc6_arc"/>
</dbReference>
<dbReference type="EMBL" id="CP033238">
    <property type="protein sequence ID" value="AZF76433.1"/>
    <property type="molecule type" value="Genomic_DNA"/>
</dbReference>
<dbReference type="Proteomes" id="UP000267993">
    <property type="component" value="Chromosome"/>
</dbReference>
<evidence type="ECO:0000313" key="9">
    <source>
        <dbReference type="EMBL" id="AKA76789.1"/>
    </source>
</evidence>
<dbReference type="InterPro" id="IPR027417">
    <property type="entry name" value="P-loop_NTPase"/>
</dbReference>
<dbReference type="Proteomes" id="UP000282269">
    <property type="component" value="Chromosome"/>
</dbReference>
<dbReference type="GO" id="GO:0016887">
    <property type="term" value="F:ATP hydrolysis activity"/>
    <property type="evidence" value="ECO:0007669"/>
    <property type="project" value="InterPro"/>
</dbReference>
<dbReference type="InterPro" id="IPR003593">
    <property type="entry name" value="AAA+_ATPase"/>
</dbReference>
<dbReference type="Proteomes" id="UP000033057">
    <property type="component" value="Chromosome"/>
</dbReference>
<evidence type="ECO:0000256" key="2">
    <source>
        <dbReference type="ARBA" id="ARBA00022705"/>
    </source>
</evidence>
<dbReference type="Proteomes" id="UP000273194">
    <property type="component" value="Chromosome"/>
</dbReference>
<evidence type="ECO:0000313" key="23">
    <source>
        <dbReference type="Proteomes" id="UP000076770"/>
    </source>
</evidence>
<dbReference type="Gene3D" id="1.10.10.10">
    <property type="entry name" value="Winged helix-like DNA-binding domain superfamily/Winged helix DNA-binding domain"/>
    <property type="match status" value="1"/>
</dbReference>
<evidence type="ECO:0000313" key="13">
    <source>
        <dbReference type="EMBL" id="AZF73810.1"/>
    </source>
</evidence>
<dbReference type="EMBL" id="CP050869">
    <property type="protein sequence ID" value="QPG51035.1"/>
    <property type="molecule type" value="Genomic_DNA"/>
</dbReference>
<evidence type="ECO:0000256" key="1">
    <source>
        <dbReference type="ARBA" id="ARBA00006184"/>
    </source>
</evidence>
<dbReference type="EMBL" id="CP033236">
    <property type="protein sequence ID" value="AZF71190.1"/>
    <property type="molecule type" value="Genomic_DNA"/>
</dbReference>
<dbReference type="GeneID" id="1455035"/>
<dbReference type="Proteomes" id="UP000278715">
    <property type="component" value="Chromosome"/>
</dbReference>
<dbReference type="Proteomes" id="UP000076770">
    <property type="component" value="Chromosome i"/>
</dbReference>
<keyword evidence="19" id="KW-0131">Cell cycle</keyword>
<dbReference type="InterPro" id="IPR036388">
    <property type="entry name" value="WH-like_DNA-bd_sf"/>
</dbReference>
<evidence type="ECO:0000313" key="17">
    <source>
        <dbReference type="EMBL" id="AZF84222.1"/>
    </source>
</evidence>
<accession>A0A0E3K9E3</accession>
<evidence type="ECO:0000256" key="3">
    <source>
        <dbReference type="ARBA" id="ARBA00022741"/>
    </source>
</evidence>
<keyword evidence="3 5" id="KW-0547">Nucleotide-binding</keyword>
<feature type="binding site" evidence="5">
    <location>
        <position position="229"/>
    </location>
    <ligand>
        <name>ATP</name>
        <dbReference type="ChEBI" id="CHEBI:30616"/>
    </ligand>
</feature>
<evidence type="ECO:0000313" key="10">
    <source>
        <dbReference type="EMBL" id="AKA79482.1"/>
    </source>
</evidence>
<comment type="function">
    <text evidence="5">Involved in regulation of DNA replication.</text>
</comment>
<dbReference type="Proteomes" id="UP000273443">
    <property type="component" value="Chromosome"/>
</dbReference>
<dbReference type="Proteomes" id="UP000033106">
    <property type="component" value="Chromosome"/>
</dbReference>
<feature type="binding site" evidence="5">
    <location>
        <position position="217"/>
    </location>
    <ligand>
        <name>ATP</name>
        <dbReference type="ChEBI" id="CHEBI:30616"/>
    </ligand>
</feature>
<evidence type="ECO:0000313" key="11">
    <source>
        <dbReference type="EMBL" id="AZF68570.1"/>
    </source>
</evidence>
<dbReference type="InterPro" id="IPR050311">
    <property type="entry name" value="ORC1/CDC6"/>
</dbReference>
<evidence type="ECO:0000313" key="14">
    <source>
        <dbReference type="EMBL" id="AZF76433.1"/>
    </source>
</evidence>
<sequence length="413" mass="47533">MVSAKDILSDSLRSSVLIIKHKDKLSPDYVPENLPHREEKIKELGFIFKDLLAGDAKDSERVVILGRTGTGKTATVRLFGKNFEDIAEREYGVKVKYVHINCYRHRTLYLISQEIANALKLPIPSRGLSAQEVFKMIHEYLDRRNIHLIVALDEFGHFLNTANTEEIYFLVRLYDEISAIIKRISYIFIVNESHSIYKLDRSIRDHIARRLIEFPPYKSMELYDILKYRVDEAFNDNAVDDEVLQFISNTYGYDKGGNGNARIAIETLSLAGEIAEKEGSPVVLLDHAKKANSTINPEIQEIIDSLSYLDLHQLILLKALIRALNKTKADEITMGTLEEEYISLSREFNEEPRRHTQVYEYLRKLKVIGIINTRQSGKGMRGRTTLVSLSLPLDKRLDDYIMQQIMVRLKSRA</sequence>
<feature type="binding site" evidence="5">
    <location>
        <begin position="70"/>
        <end position="74"/>
    </location>
    <ligand>
        <name>ATP</name>
        <dbReference type="ChEBI" id="CHEBI:30616"/>
    </ligand>
</feature>
<dbReference type="GO" id="GO:0006260">
    <property type="term" value="P:DNA replication"/>
    <property type="evidence" value="ECO:0007669"/>
    <property type="project" value="UniProtKB-UniRule"/>
</dbReference>
<dbReference type="EMBL" id="CP033241">
    <property type="protein sequence ID" value="AZF84222.1"/>
    <property type="molecule type" value="Genomic_DNA"/>
</dbReference>
<dbReference type="SMR" id="A0A0E3K9E3"/>
<dbReference type="AlphaFoldDB" id="A0A0E3K9E3"/>
<dbReference type="OMA" id="YLFYENE"/>
<reference evidence="24 25" key="4">
    <citation type="journal article" date="2018" name="Proc. Natl. Acad. Sci. U.S.A.">
        <title>Nonmutational mechanism of inheritance in the Archaeon Sulfolobus solfataricus.</title>
        <authorList>
            <person name="Payne S."/>
            <person name="McCarthy S."/>
            <person name="Johnson T."/>
            <person name="North E."/>
            <person name="Blum P."/>
        </authorList>
    </citation>
    <scope>NUCLEOTIDE SEQUENCE [LARGE SCALE GENOMIC DNA]</scope>
    <source>
        <strain evidence="12 24">SARC-H</strain>
        <strain evidence="13 28">SARC-I</strain>
        <strain evidence="15 29">SARC-N</strain>
        <strain evidence="16 30">SARC-O</strain>
        <strain evidence="17 25">SUL120</strain>
        <strain evidence="11 26">SULG</strain>
        <strain evidence="14 27">SULM</strain>
    </source>
</reference>
<dbReference type="SMART" id="SM01074">
    <property type="entry name" value="Cdc6_C"/>
    <property type="match status" value="1"/>
</dbReference>
<dbReference type="Proteomes" id="UP000269431">
    <property type="component" value="Chromosome"/>
</dbReference>
<dbReference type="EMBL" id="CP033239">
    <property type="protein sequence ID" value="AZF79041.1"/>
    <property type="molecule type" value="Genomic_DNA"/>
</dbReference>
<dbReference type="NCBIfam" id="TIGR02928">
    <property type="entry name" value="orc1/cdc6 family replication initiation protein"/>
    <property type="match status" value="1"/>
</dbReference>
<evidence type="ECO:0000259" key="6">
    <source>
        <dbReference type="SMART" id="SM00382"/>
    </source>
</evidence>
<dbReference type="EMBL" id="CP033235">
    <property type="protein sequence ID" value="AZF68570.1"/>
    <property type="molecule type" value="Genomic_DNA"/>
</dbReference>
<dbReference type="PATRIC" id="fig|2287.6.peg.1916"/>
<dbReference type="Pfam" id="PF13401">
    <property type="entry name" value="AAA_22"/>
    <property type="match status" value="1"/>
</dbReference>
<evidence type="ECO:0000313" key="24">
    <source>
        <dbReference type="Proteomes" id="UP000267993"/>
    </source>
</evidence>
<dbReference type="Proteomes" id="UP000275843">
    <property type="component" value="Chromosome"/>
</dbReference>
<evidence type="ECO:0000313" key="31">
    <source>
        <dbReference type="Proteomes" id="UP000594632"/>
    </source>
</evidence>
<dbReference type="EMBL" id="CP033237">
    <property type="protein sequence ID" value="AZF73810.1"/>
    <property type="molecule type" value="Genomic_DNA"/>
</dbReference>
<evidence type="ECO:0000256" key="5">
    <source>
        <dbReference type="HAMAP-Rule" id="MF_01407"/>
    </source>
</evidence>
<reference evidence="19" key="2">
    <citation type="submission" date="2016-04" db="EMBL/GenBank/DDBJ databases">
        <authorList>
            <person name="Evans L.H."/>
            <person name="Alamgir A."/>
            <person name="Owens N."/>
            <person name="Weber N.D."/>
            <person name="Virtaneva K."/>
            <person name="Barbian K."/>
            <person name="Babar A."/>
            <person name="Rosenke K."/>
        </authorList>
    </citation>
    <scope>NUCLEOTIDE SEQUENCE</scope>
    <source>
        <strain evidence="19">P1</strain>
    </source>
</reference>
<evidence type="ECO:0000313" key="30">
    <source>
        <dbReference type="Proteomes" id="UP000282269"/>
    </source>
</evidence>
<dbReference type="PANTHER" id="PTHR10763">
    <property type="entry name" value="CELL DIVISION CONTROL PROTEIN 6-RELATED"/>
    <property type="match status" value="1"/>
</dbReference>
<dbReference type="InterPro" id="IPR036390">
    <property type="entry name" value="WH_DNA-bd_sf"/>
</dbReference>
<evidence type="ECO:0000313" key="29">
    <source>
        <dbReference type="Proteomes" id="UP000278715"/>
    </source>
</evidence>
<dbReference type="GeneID" id="44129777"/>
<reference evidence="20 21" key="1">
    <citation type="journal article" date="2015" name="Genome Announc.">
        <title>Complete Genome Sequence of Sulfolobus solfataricus Strain 98/2 and Evolved Derivatives.</title>
        <authorList>
            <person name="McCarthy S."/>
            <person name="Gradnigo J."/>
            <person name="Johnson T."/>
            <person name="Payne S."/>
            <person name="Lipzen A."/>
            <person name="Martin J."/>
            <person name="Schackwitz W."/>
            <person name="Moriyama E."/>
            <person name="Blum P."/>
        </authorList>
    </citation>
    <scope>NUCLEOTIDE SEQUENCE [LARGE SCALE GENOMIC DNA]</scope>
    <source>
        <strain evidence="20">98/2 SULC</strain>
        <strain evidence="8">SARC-B</strain>
        <strain evidence="9">SARC-C</strain>
        <strain evidence="10 22">SULA</strain>
        <strain evidence="21">SULB</strain>
    </source>
</reference>
<dbReference type="InterPro" id="IPR015163">
    <property type="entry name" value="Cdc6_C"/>
</dbReference>
<reference evidence="9" key="5">
    <citation type="submission" date="2018-10" db="EMBL/GenBank/DDBJ databases">
        <authorList>
            <person name="McCarthy S."/>
            <person name="Gradnigo J."/>
            <person name="Johnson T."/>
            <person name="Payne S."/>
            <person name="Lipzen A."/>
            <person name="Schackwitz W."/>
            <person name="Martin J."/>
            <person name="Moriyama E."/>
            <person name="Blum P."/>
        </authorList>
    </citation>
    <scope>NUCLEOTIDE SEQUENCE</scope>
    <source>
        <strain evidence="8">SARC-B</strain>
        <strain evidence="9">SARC-C</strain>
        <strain evidence="10">SULA</strain>
    </source>
</reference>
<evidence type="ECO:0000313" key="22">
    <source>
        <dbReference type="Proteomes" id="UP000033106"/>
    </source>
</evidence>
<reference evidence="18 31" key="6">
    <citation type="journal article" date="2020" name="Nat. Commun.">
        <title>The structures of two archaeal type IV pili illuminate evolutionary relationships.</title>
        <authorList>
            <person name="Wang F."/>
            <person name="Baquero D.P."/>
            <person name="Su Z."/>
            <person name="Beltran L.C."/>
            <person name="Prangishvili D."/>
            <person name="Krupovic M."/>
            <person name="Egelman E.H."/>
        </authorList>
    </citation>
    <scope>NUCLEOTIDE SEQUENCE [LARGE SCALE GENOMIC DNA]</scope>
    <source>
        <strain evidence="18 31">POZ149</strain>
    </source>
</reference>
<evidence type="ECO:0000313" key="28">
    <source>
        <dbReference type="Proteomes" id="UP000275843"/>
    </source>
</evidence>
<dbReference type="SMART" id="SM00382">
    <property type="entry name" value="AAA"/>
    <property type="match status" value="1"/>
</dbReference>
<keyword evidence="19" id="KW-0132">Cell division</keyword>
<dbReference type="Gene3D" id="1.10.8.60">
    <property type="match status" value="1"/>
</dbReference>
<dbReference type="EMBL" id="CP011057">
    <property type="protein sequence ID" value="AKA79482.1"/>
    <property type="molecule type" value="Genomic_DNA"/>
</dbReference>
<dbReference type="InterPro" id="IPR049945">
    <property type="entry name" value="AAA_22"/>
</dbReference>
<dbReference type="Gene3D" id="3.40.50.300">
    <property type="entry name" value="P-loop containing nucleotide triphosphate hydrolases"/>
    <property type="match status" value="1"/>
</dbReference>
<evidence type="ECO:0000259" key="7">
    <source>
        <dbReference type="SMART" id="SM01074"/>
    </source>
</evidence>
<evidence type="ECO:0000313" key="12">
    <source>
        <dbReference type="EMBL" id="AZF71190.1"/>
    </source>
</evidence>
<dbReference type="KEGG" id="ssol:SULB_1862"/>
<name>A0A0E3K9E3_SACSO</name>
<dbReference type="KEGG" id="ssof:SULC_1860"/>
<dbReference type="EMBL" id="CP033240">
    <property type="protein sequence ID" value="AZF81646.1"/>
    <property type="molecule type" value="Genomic_DNA"/>
</dbReference>
<evidence type="ECO:0000313" key="19">
    <source>
        <dbReference type="EMBL" id="SAI84355.1"/>
    </source>
</evidence>
<keyword evidence="4 5" id="KW-0067">ATP-binding</keyword>
<evidence type="ECO:0000313" key="26">
    <source>
        <dbReference type="Proteomes" id="UP000273194"/>
    </source>
</evidence>
<dbReference type="EMBL" id="LT549890">
    <property type="protein sequence ID" value="SAI84355.1"/>
    <property type="molecule type" value="Genomic_DNA"/>
</dbReference>
<dbReference type="SUPFAM" id="SSF52540">
    <property type="entry name" value="P-loop containing nucleoside triphosphate hydrolases"/>
    <property type="match status" value="1"/>
</dbReference>
<dbReference type="HAMAP" id="MF_01407">
    <property type="entry name" value="ORC1_type_DNA_replic_protein"/>
    <property type="match status" value="1"/>
</dbReference>
<evidence type="ECO:0000313" key="18">
    <source>
        <dbReference type="EMBL" id="QPG51035.1"/>
    </source>
</evidence>
<evidence type="ECO:0000256" key="4">
    <source>
        <dbReference type="ARBA" id="ARBA00022840"/>
    </source>
</evidence>
<evidence type="ECO:0000313" key="8">
    <source>
        <dbReference type="EMBL" id="AKA74091.1"/>
    </source>
</evidence>
<evidence type="ECO:0000313" key="15">
    <source>
        <dbReference type="EMBL" id="AZF79041.1"/>
    </source>
</evidence>
<evidence type="ECO:0000313" key="20">
    <source>
        <dbReference type="Proteomes" id="UP000033057"/>
    </source>
</evidence>
<organism evidence="9 20">
    <name type="scientific">Saccharolobus solfataricus</name>
    <name type="common">Sulfolobus solfataricus</name>
    <dbReference type="NCBI Taxonomy" id="2287"/>
    <lineage>
        <taxon>Archaea</taxon>
        <taxon>Thermoproteota</taxon>
        <taxon>Thermoprotei</taxon>
        <taxon>Sulfolobales</taxon>
        <taxon>Sulfolobaceae</taxon>
        <taxon>Saccharolobus</taxon>
    </lineage>
</organism>
<gene>
    <name evidence="18" type="ORF">HFC64_15505</name>
    <name evidence="19" type="ORF">SSOP1_0801</name>
    <name evidence="10" type="ORF">SULA_1861</name>
    <name evidence="8" type="ORF">SULB_1862</name>
    <name evidence="9" type="ORF">SULC_1860</name>
    <name evidence="11" type="ORF">SULG_09350</name>
    <name evidence="12" type="ORF">SULH_09350</name>
    <name evidence="13" type="ORF">SULI_09350</name>
    <name evidence="14" type="ORF">SULM_09340</name>
    <name evidence="15" type="ORF">SULN_09340</name>
    <name evidence="16" type="ORF">SULO_09350</name>
    <name evidence="17" type="ORF">SULZ_09275</name>
</gene>
<reference evidence="23" key="3">
    <citation type="submission" date="2016-04" db="EMBL/GenBank/DDBJ databases">
        <authorList>
            <person name="Shah S.A."/>
            <person name="Garrett R.A."/>
        </authorList>
    </citation>
    <scope>NUCLEOTIDE SEQUENCE [LARGE SCALE GENOMIC DNA]</scope>
    <source>
        <strain evidence="23">ATCC 35091 / DSM 1616 / JCM 8930 / NBRC 15331 / P1</strain>
    </source>
</reference>
<comment type="similarity">
    <text evidence="1 5">Belongs to the CDC6/cdc18 family.</text>
</comment>
<dbReference type="GO" id="GO:0051301">
    <property type="term" value="P:cell division"/>
    <property type="evidence" value="ECO:0007669"/>
    <property type="project" value="UniProtKB-KW"/>
</dbReference>
<dbReference type="RefSeq" id="WP_009991361.1">
    <property type="nucleotide sequence ID" value="NZ_CP011055.2"/>
</dbReference>
<dbReference type="EMBL" id="CP011055">
    <property type="protein sequence ID" value="AKA74091.1"/>
    <property type="molecule type" value="Genomic_DNA"/>
</dbReference>
<evidence type="ECO:0000313" key="25">
    <source>
        <dbReference type="Proteomes" id="UP000269431"/>
    </source>
</evidence>
<dbReference type="Proteomes" id="UP000033085">
    <property type="component" value="Chromosome"/>
</dbReference>
<dbReference type="GO" id="GO:0005524">
    <property type="term" value="F:ATP binding"/>
    <property type="evidence" value="ECO:0007669"/>
    <property type="project" value="UniProtKB-UniRule"/>
</dbReference>